<dbReference type="InterPro" id="IPR050482">
    <property type="entry name" value="Sensor_HK_TwoCompSys"/>
</dbReference>
<evidence type="ECO:0000256" key="13">
    <source>
        <dbReference type="ARBA" id="ARBA00022840"/>
    </source>
</evidence>
<dbReference type="CDD" id="cd16917">
    <property type="entry name" value="HATPase_UhpB-NarQ-NarX-like"/>
    <property type="match status" value="1"/>
</dbReference>
<evidence type="ECO:0000256" key="10">
    <source>
        <dbReference type="ARBA" id="ARBA00022723"/>
    </source>
</evidence>
<keyword evidence="20" id="KW-0812">Transmembrane</keyword>
<evidence type="ECO:0000256" key="15">
    <source>
        <dbReference type="ARBA" id="ARBA00023012"/>
    </source>
</evidence>
<keyword evidence="9" id="KW-0808">Transferase</keyword>
<keyword evidence="20" id="KW-0472">Membrane</keyword>
<evidence type="ECO:0000256" key="4">
    <source>
        <dbReference type="ARBA" id="ARBA00012438"/>
    </source>
</evidence>
<evidence type="ECO:0000256" key="12">
    <source>
        <dbReference type="ARBA" id="ARBA00022777"/>
    </source>
</evidence>
<evidence type="ECO:0000256" key="1">
    <source>
        <dbReference type="ARBA" id="ARBA00000085"/>
    </source>
</evidence>
<evidence type="ECO:0000259" key="21">
    <source>
        <dbReference type="PROSITE" id="PS50109"/>
    </source>
</evidence>
<sequence length="370" mass="39083">MQRVAGMDRALAVLAGGAFLTLLIGTVASGESLAAVLLGAVFVVLATAAFVWVRRRDRLAWSVAYVAVQLPLAFVVFVLNAGVGATLFLVVLTSQCVLLLPLPAVVLVCACVPFVHVGMSWSDGFREGLGTLAAVVFAAIVTGLLQREQRTRRELATAHERLGEYAAQAERLAAEQERTRVARDIHDGLGHALTVVQMQVKAARAVLAADAERADEVLAKAQDQAEAALAEVRRSVRALRDADARRPLTEALQELADLSSEAGVATRLVVAGDPRPLADPARDALYRVGQEGLTNVRRHARASTAELRLEYGPDAVRLDVRDDGTGAAPTDPSSGVGVLGLRERAAEVGGHVALESVPGRGTTLRVEVPA</sequence>
<dbReference type="PROSITE" id="PS50109">
    <property type="entry name" value="HIS_KIN"/>
    <property type="match status" value="1"/>
</dbReference>
<dbReference type="GO" id="GO:0016301">
    <property type="term" value="F:kinase activity"/>
    <property type="evidence" value="ECO:0007669"/>
    <property type="project" value="UniProtKB-KW"/>
</dbReference>
<evidence type="ECO:0000256" key="5">
    <source>
        <dbReference type="ARBA" id="ARBA00017322"/>
    </source>
</evidence>
<name>A0ABP9ESC2_9PSEU</name>
<dbReference type="SUPFAM" id="SSF55874">
    <property type="entry name" value="ATPase domain of HSP90 chaperone/DNA topoisomerase II/histidine kinase"/>
    <property type="match status" value="1"/>
</dbReference>
<evidence type="ECO:0000256" key="19">
    <source>
        <dbReference type="SAM" id="Coils"/>
    </source>
</evidence>
<dbReference type="InterPro" id="IPR003594">
    <property type="entry name" value="HATPase_dom"/>
</dbReference>
<dbReference type="RefSeq" id="WP_274230064.1">
    <property type="nucleotide sequence ID" value="NZ_BAABHQ010000013.1"/>
</dbReference>
<evidence type="ECO:0000256" key="11">
    <source>
        <dbReference type="ARBA" id="ARBA00022741"/>
    </source>
</evidence>
<feature type="transmembrane region" description="Helical" evidence="20">
    <location>
        <begin position="35"/>
        <end position="53"/>
    </location>
</feature>
<comment type="catalytic activity">
    <reaction evidence="1">
        <text>ATP + protein L-histidine = ADP + protein N-phospho-L-histidine.</text>
        <dbReference type="EC" id="2.7.13.3"/>
    </reaction>
</comment>
<keyword evidence="10" id="KW-0479">Metal-binding</keyword>
<keyword evidence="6" id="KW-0004">4Fe-4S</keyword>
<evidence type="ECO:0000313" key="22">
    <source>
        <dbReference type="EMBL" id="GAA4886237.1"/>
    </source>
</evidence>
<comment type="caution">
    <text evidence="22">The sequence shown here is derived from an EMBL/GenBank/DDBJ whole genome shotgun (WGS) entry which is preliminary data.</text>
</comment>
<feature type="transmembrane region" description="Helical" evidence="20">
    <location>
        <begin position="129"/>
        <end position="145"/>
    </location>
</feature>
<evidence type="ECO:0000256" key="20">
    <source>
        <dbReference type="SAM" id="Phobius"/>
    </source>
</evidence>
<comment type="cofactor">
    <cofactor evidence="2">
        <name>[4Fe-4S] cluster</name>
        <dbReference type="ChEBI" id="CHEBI:49883"/>
    </cofactor>
</comment>
<gene>
    <name evidence="22" type="ORF">GCM10023203_43560</name>
</gene>
<keyword evidence="20" id="KW-1133">Transmembrane helix</keyword>
<feature type="transmembrane region" description="Helical" evidence="20">
    <location>
        <begin position="98"/>
        <end position="117"/>
    </location>
</feature>
<keyword evidence="11" id="KW-0547">Nucleotide-binding</keyword>
<feature type="coiled-coil region" evidence="19">
    <location>
        <begin position="204"/>
        <end position="242"/>
    </location>
</feature>
<evidence type="ECO:0000256" key="18">
    <source>
        <dbReference type="ARBA" id="ARBA00030800"/>
    </source>
</evidence>
<dbReference type="Proteomes" id="UP001500457">
    <property type="component" value="Unassembled WGS sequence"/>
</dbReference>
<dbReference type="Gene3D" id="1.20.5.1930">
    <property type="match status" value="1"/>
</dbReference>
<dbReference type="InterPro" id="IPR011712">
    <property type="entry name" value="Sig_transdc_His_kin_sub3_dim/P"/>
</dbReference>
<dbReference type="InterPro" id="IPR036890">
    <property type="entry name" value="HATPase_C_sf"/>
</dbReference>
<feature type="domain" description="Histidine kinase" evidence="21">
    <location>
        <begin position="180"/>
        <end position="370"/>
    </location>
</feature>
<keyword evidence="19" id="KW-0175">Coiled coil</keyword>
<evidence type="ECO:0000256" key="17">
    <source>
        <dbReference type="ARBA" id="ARBA00024827"/>
    </source>
</evidence>
<dbReference type="InterPro" id="IPR005467">
    <property type="entry name" value="His_kinase_dom"/>
</dbReference>
<keyword evidence="8" id="KW-0597">Phosphoprotein</keyword>
<dbReference type="InterPro" id="IPR004358">
    <property type="entry name" value="Sig_transdc_His_kin-like_C"/>
</dbReference>
<evidence type="ECO:0000256" key="6">
    <source>
        <dbReference type="ARBA" id="ARBA00022485"/>
    </source>
</evidence>
<evidence type="ECO:0000313" key="23">
    <source>
        <dbReference type="Proteomes" id="UP001500457"/>
    </source>
</evidence>
<dbReference type="Pfam" id="PF02518">
    <property type="entry name" value="HATPase_c"/>
    <property type="match status" value="1"/>
</dbReference>
<comment type="function">
    <text evidence="17">Member of the two-component regulatory system NreB/NreC involved in the control of dissimilatory nitrate/nitrite reduction in response to oxygen. NreB functions as a direct oxygen sensor histidine kinase which is autophosphorylated, in the absence of oxygen, probably at the conserved histidine residue, and transfers its phosphate group probably to a conserved aspartate residue of NreC. NreB/NreC activates the expression of the nitrate (narGHJI) and nitrite (nir) reductase operons, as well as the putative nitrate transporter gene narT.</text>
</comment>
<keyword evidence="16" id="KW-0411">Iron-sulfur</keyword>
<dbReference type="Pfam" id="PF07730">
    <property type="entry name" value="HisKA_3"/>
    <property type="match status" value="1"/>
</dbReference>
<evidence type="ECO:0000256" key="3">
    <source>
        <dbReference type="ARBA" id="ARBA00004496"/>
    </source>
</evidence>
<keyword evidence="23" id="KW-1185">Reference proteome</keyword>
<evidence type="ECO:0000256" key="9">
    <source>
        <dbReference type="ARBA" id="ARBA00022679"/>
    </source>
</evidence>
<evidence type="ECO:0000256" key="2">
    <source>
        <dbReference type="ARBA" id="ARBA00001966"/>
    </source>
</evidence>
<protein>
    <recommendedName>
        <fullName evidence="5">Oxygen sensor histidine kinase NreB</fullName>
        <ecNumber evidence="4">2.7.13.3</ecNumber>
    </recommendedName>
    <alternativeName>
        <fullName evidence="18">Nitrogen regulation protein B</fullName>
    </alternativeName>
</protein>
<dbReference type="EC" id="2.7.13.3" evidence="4"/>
<organism evidence="22 23">
    <name type="scientific">Actinomycetospora straminea</name>
    <dbReference type="NCBI Taxonomy" id="663607"/>
    <lineage>
        <taxon>Bacteria</taxon>
        <taxon>Bacillati</taxon>
        <taxon>Actinomycetota</taxon>
        <taxon>Actinomycetes</taxon>
        <taxon>Pseudonocardiales</taxon>
        <taxon>Pseudonocardiaceae</taxon>
        <taxon>Actinomycetospora</taxon>
    </lineage>
</organism>
<evidence type="ECO:0000256" key="8">
    <source>
        <dbReference type="ARBA" id="ARBA00022553"/>
    </source>
</evidence>
<comment type="subcellular location">
    <subcellularLocation>
        <location evidence="3">Cytoplasm</location>
    </subcellularLocation>
</comment>
<keyword evidence="15" id="KW-0902">Two-component regulatory system</keyword>
<feature type="transmembrane region" description="Helical" evidence="20">
    <location>
        <begin position="65"/>
        <end position="92"/>
    </location>
</feature>
<evidence type="ECO:0000256" key="16">
    <source>
        <dbReference type="ARBA" id="ARBA00023014"/>
    </source>
</evidence>
<dbReference type="PANTHER" id="PTHR24421:SF10">
    <property type="entry name" value="NITRATE_NITRITE SENSOR PROTEIN NARQ"/>
    <property type="match status" value="1"/>
</dbReference>
<keyword evidence="14" id="KW-0408">Iron</keyword>
<keyword evidence="12 22" id="KW-0418">Kinase</keyword>
<dbReference type="PRINTS" id="PR00344">
    <property type="entry name" value="BCTRLSENSOR"/>
</dbReference>
<evidence type="ECO:0000256" key="14">
    <source>
        <dbReference type="ARBA" id="ARBA00023004"/>
    </source>
</evidence>
<dbReference type="PANTHER" id="PTHR24421">
    <property type="entry name" value="NITRATE/NITRITE SENSOR PROTEIN NARX-RELATED"/>
    <property type="match status" value="1"/>
</dbReference>
<keyword evidence="7" id="KW-0963">Cytoplasm</keyword>
<evidence type="ECO:0000256" key="7">
    <source>
        <dbReference type="ARBA" id="ARBA00022490"/>
    </source>
</evidence>
<accession>A0ABP9ESC2</accession>
<reference evidence="23" key="1">
    <citation type="journal article" date="2019" name="Int. J. Syst. Evol. Microbiol.">
        <title>The Global Catalogue of Microorganisms (GCM) 10K type strain sequencing project: providing services to taxonomists for standard genome sequencing and annotation.</title>
        <authorList>
            <consortium name="The Broad Institute Genomics Platform"/>
            <consortium name="The Broad Institute Genome Sequencing Center for Infectious Disease"/>
            <person name="Wu L."/>
            <person name="Ma J."/>
        </authorList>
    </citation>
    <scope>NUCLEOTIDE SEQUENCE [LARGE SCALE GENOMIC DNA]</scope>
    <source>
        <strain evidence="23">JCM 17983</strain>
    </source>
</reference>
<keyword evidence="13" id="KW-0067">ATP-binding</keyword>
<dbReference type="EMBL" id="BAABHQ010000013">
    <property type="protein sequence ID" value="GAA4886237.1"/>
    <property type="molecule type" value="Genomic_DNA"/>
</dbReference>
<proteinExistence type="predicted"/>
<dbReference type="Gene3D" id="3.30.565.10">
    <property type="entry name" value="Histidine kinase-like ATPase, C-terminal domain"/>
    <property type="match status" value="1"/>
</dbReference>